<name>A0A1H3EN13_9EURY</name>
<dbReference type="Proteomes" id="UP000199079">
    <property type="component" value="Unassembled WGS sequence"/>
</dbReference>
<dbReference type="AlphaFoldDB" id="A0A1H3EN13"/>
<protein>
    <submittedName>
        <fullName evidence="2">Cu2+-exporting ATPase</fullName>
    </submittedName>
</protein>
<dbReference type="Pfam" id="PF00122">
    <property type="entry name" value="E1-E2_ATPase"/>
    <property type="match status" value="1"/>
</dbReference>
<keyword evidence="3" id="KW-1185">Reference proteome</keyword>
<dbReference type="InterPro" id="IPR059000">
    <property type="entry name" value="ATPase_P-type_domA"/>
</dbReference>
<organism evidence="2 3">
    <name type="scientific">Halopenitus persicus</name>
    <dbReference type="NCBI Taxonomy" id="1048396"/>
    <lineage>
        <taxon>Archaea</taxon>
        <taxon>Methanobacteriati</taxon>
        <taxon>Methanobacteriota</taxon>
        <taxon>Stenosarchaea group</taxon>
        <taxon>Halobacteria</taxon>
        <taxon>Halobacteriales</taxon>
        <taxon>Haloferacaceae</taxon>
        <taxon>Halopenitus</taxon>
    </lineage>
</organism>
<sequence length="102" mass="11191">MVFPTQSAFFRELVTLIDGILLGHRIVMRSVRRASSAVDELAKLMPDTDERITDAGETEEVPVSELSEGDLVLVRPGASVPADVSSRRMIRTSRSLKVSHLA</sequence>
<dbReference type="InterPro" id="IPR008250">
    <property type="entry name" value="ATPase_P-typ_transduc_dom_A_sf"/>
</dbReference>
<evidence type="ECO:0000313" key="3">
    <source>
        <dbReference type="Proteomes" id="UP000199079"/>
    </source>
</evidence>
<dbReference type="SUPFAM" id="SSF81653">
    <property type="entry name" value="Calcium ATPase, transduction domain A"/>
    <property type="match status" value="1"/>
</dbReference>
<dbReference type="EMBL" id="FNPC01000001">
    <property type="protein sequence ID" value="SDX79995.1"/>
    <property type="molecule type" value="Genomic_DNA"/>
</dbReference>
<feature type="domain" description="P-type ATPase A" evidence="1">
    <location>
        <begin position="45"/>
        <end position="84"/>
    </location>
</feature>
<gene>
    <name evidence="2" type="ORF">SAMN05216564_101513</name>
</gene>
<evidence type="ECO:0000259" key="1">
    <source>
        <dbReference type="Pfam" id="PF00122"/>
    </source>
</evidence>
<reference evidence="3" key="1">
    <citation type="submission" date="2016-10" db="EMBL/GenBank/DDBJ databases">
        <authorList>
            <person name="Varghese N."/>
            <person name="Submissions S."/>
        </authorList>
    </citation>
    <scope>NUCLEOTIDE SEQUENCE [LARGE SCALE GENOMIC DNA]</scope>
    <source>
        <strain evidence="3">DC30,IBRC 10041,KCTC 4046</strain>
    </source>
</reference>
<accession>A0A1H3EN13</accession>
<evidence type="ECO:0000313" key="2">
    <source>
        <dbReference type="EMBL" id="SDX79995.1"/>
    </source>
</evidence>
<dbReference type="Gene3D" id="2.70.150.10">
    <property type="entry name" value="Calcium-transporting ATPase, cytoplasmic transduction domain A"/>
    <property type="match status" value="1"/>
</dbReference>
<proteinExistence type="predicted"/>